<evidence type="ECO:0000313" key="2">
    <source>
        <dbReference type="Proteomes" id="UP000549091"/>
    </source>
</evidence>
<gene>
    <name evidence="1" type="primary">Pfas</name>
    <name evidence="1" type="ORF">NESACU_R01605</name>
</gene>
<dbReference type="SUPFAM" id="SSF52317">
    <property type="entry name" value="Class I glutamine amidotransferase-like"/>
    <property type="match status" value="1"/>
</dbReference>
<protein>
    <submittedName>
        <fullName evidence="1">PUR4 synthase</fullName>
    </submittedName>
</protein>
<keyword evidence="2" id="KW-1185">Reference proteome</keyword>
<dbReference type="Gene3D" id="3.40.50.880">
    <property type="match status" value="1"/>
</dbReference>
<dbReference type="GO" id="GO:0004642">
    <property type="term" value="F:phosphoribosylformylglycinamidine synthase activity"/>
    <property type="evidence" value="ECO:0007669"/>
    <property type="project" value="TreeGrafter"/>
</dbReference>
<proteinExistence type="predicted"/>
<reference evidence="1 2" key="1">
    <citation type="submission" date="2019-09" db="EMBL/GenBank/DDBJ databases">
        <title>Bird 10,000 Genomes (B10K) Project - Family phase.</title>
        <authorList>
            <person name="Zhang G."/>
        </authorList>
    </citation>
    <scope>NUCLEOTIDE SEQUENCE [LARGE SCALE GENOMIC DNA]</scope>
    <source>
        <strain evidence="1">OUT-0053</strain>
        <tissue evidence="1">Muscle</tissue>
    </source>
</reference>
<dbReference type="EMBL" id="VZSU01001086">
    <property type="protein sequence ID" value="NWZ95562.1"/>
    <property type="molecule type" value="Genomic_DNA"/>
</dbReference>
<feature type="non-terminal residue" evidence="1">
    <location>
        <position position="111"/>
    </location>
</feature>
<dbReference type="Pfam" id="PF13507">
    <property type="entry name" value="GATase_5"/>
    <property type="match status" value="1"/>
</dbReference>
<comment type="caution">
    <text evidence="1">The sequence shown here is derived from an EMBL/GenBank/DDBJ whole genome shotgun (WGS) entry which is preliminary data.</text>
</comment>
<accession>A0A7K7RTE5</accession>
<dbReference type="AlphaFoldDB" id="A0A7K7RTE5"/>
<dbReference type="GO" id="GO:0005737">
    <property type="term" value="C:cytoplasm"/>
    <property type="evidence" value="ECO:0007669"/>
    <property type="project" value="TreeGrafter"/>
</dbReference>
<name>A0A7K7RTE5_9PASS</name>
<dbReference type="GO" id="GO:0006164">
    <property type="term" value="P:purine nucleotide biosynthetic process"/>
    <property type="evidence" value="ECO:0007669"/>
    <property type="project" value="TreeGrafter"/>
</dbReference>
<dbReference type="InterPro" id="IPR029062">
    <property type="entry name" value="Class_I_gatase-like"/>
</dbReference>
<dbReference type="Proteomes" id="UP000549091">
    <property type="component" value="Unassembled WGS sequence"/>
</dbReference>
<evidence type="ECO:0000313" key="1">
    <source>
        <dbReference type="EMBL" id="NWZ95562.1"/>
    </source>
</evidence>
<organism evidence="1 2">
    <name type="scientific">Nesospiza acunhae</name>
    <dbReference type="NCBI Taxonomy" id="381881"/>
    <lineage>
        <taxon>Eukaryota</taxon>
        <taxon>Metazoa</taxon>
        <taxon>Chordata</taxon>
        <taxon>Craniata</taxon>
        <taxon>Vertebrata</taxon>
        <taxon>Euteleostomi</taxon>
        <taxon>Archelosauria</taxon>
        <taxon>Archosauria</taxon>
        <taxon>Dinosauria</taxon>
        <taxon>Saurischia</taxon>
        <taxon>Theropoda</taxon>
        <taxon>Coelurosauria</taxon>
        <taxon>Aves</taxon>
        <taxon>Neognathae</taxon>
        <taxon>Neoaves</taxon>
        <taxon>Telluraves</taxon>
        <taxon>Australaves</taxon>
        <taxon>Passeriformes</taxon>
        <taxon>Thraupidae</taxon>
        <taxon>Nesospiza</taxon>
    </lineage>
</organism>
<dbReference type="SMART" id="SM01211">
    <property type="entry name" value="GATase_5"/>
    <property type="match status" value="1"/>
</dbReference>
<sequence length="111" mass="11620">GWAASVLFNRGVRAELERFRARPDTFSLGVCNGCQLMALLGWVGTAPVTPGDVPVAGDSAGGPAPAVALERYLSGRFESRFVAVRVEPGPALMLRGMQGARLGVWVAHGEG</sequence>
<dbReference type="PANTHER" id="PTHR10099:SF1">
    <property type="entry name" value="PHOSPHORIBOSYLFORMYLGLYCINAMIDINE SYNTHASE"/>
    <property type="match status" value="1"/>
</dbReference>
<feature type="non-terminal residue" evidence="1">
    <location>
        <position position="1"/>
    </location>
</feature>
<dbReference type="PANTHER" id="PTHR10099">
    <property type="entry name" value="PHOSPHORIBOSYLFORMYLGLYCINAMIDINE SYNTHASE"/>
    <property type="match status" value="1"/>
</dbReference>